<name>A0A974WGP2_9BACT</name>
<dbReference type="EMBL" id="CP070608">
    <property type="protein sequence ID" value="QSE97343.1"/>
    <property type="molecule type" value="Genomic_DNA"/>
</dbReference>
<dbReference type="RefSeq" id="WP_205721854.1">
    <property type="nucleotide sequence ID" value="NZ_CP070608.1"/>
</dbReference>
<dbReference type="Proteomes" id="UP000662783">
    <property type="component" value="Chromosome"/>
</dbReference>
<reference evidence="1" key="1">
    <citation type="submission" date="2021-02" db="EMBL/GenBank/DDBJ databases">
        <title>Fulvivirga sp. S481 isolated from sea water.</title>
        <authorList>
            <person name="Bae S.S."/>
            <person name="Baek K."/>
        </authorList>
    </citation>
    <scope>NUCLEOTIDE SEQUENCE</scope>
    <source>
        <strain evidence="1">S481</strain>
    </source>
</reference>
<dbReference type="AlphaFoldDB" id="A0A974WGP2"/>
<gene>
    <name evidence="1" type="ORF">JR347_17435</name>
</gene>
<dbReference type="KEGG" id="fuv:JR347_17435"/>
<protein>
    <submittedName>
        <fullName evidence="1">Uncharacterized protein</fullName>
    </submittedName>
</protein>
<accession>A0A974WGP2</accession>
<keyword evidence="2" id="KW-1185">Reference proteome</keyword>
<evidence type="ECO:0000313" key="1">
    <source>
        <dbReference type="EMBL" id="QSE97343.1"/>
    </source>
</evidence>
<evidence type="ECO:0000313" key="2">
    <source>
        <dbReference type="Proteomes" id="UP000662783"/>
    </source>
</evidence>
<organism evidence="1 2">
    <name type="scientific">Fulvivirga lutea</name>
    <dbReference type="NCBI Taxonomy" id="2810512"/>
    <lineage>
        <taxon>Bacteria</taxon>
        <taxon>Pseudomonadati</taxon>
        <taxon>Bacteroidota</taxon>
        <taxon>Cytophagia</taxon>
        <taxon>Cytophagales</taxon>
        <taxon>Fulvivirgaceae</taxon>
        <taxon>Fulvivirga</taxon>
    </lineage>
</organism>
<proteinExistence type="predicted"/>
<sequence>MIKVQNNINQTLFQIIDKKIKNSQGQVLAHLDGNNIINSMGQIIMTIDGNKGLSINNDTPLVSHSDGQIINTNGQIIGKLIGQGSTEEYTLGACAFILYA</sequence>